<sequence>ALFEMLKSVFALVIPLLLTVTEAQFRPGGPNRFGPPGPGGPNRFGPPGPGGPPQFGGGPGGPPRPGLPGPRPGPPAPRPPPPPVPRPPPLPRPQPQPQLDKLLLCTYTQIAQDKCLYTLQQAANASIDLKLQCIQKDSYAACLSAIQTSVAHLVVADEHEYNAARAANLATVLYAHENVSDYYVAVAPGNITLIELDQAIINVNESDARAFHAAVFFNLQRGHDICQSSGLNATGNVTIEIVNTAQYNATGDELLICANRSLAEWSDYGTCNVEASLERAVFAAKPLAANTAFRCLVESTFAKILKYLGPESVNWNFFADFQNTSDVIFKNDTIGFSQTPNIRNGVTEAVFNKLHCNFDEQAHNSSQLE</sequence>
<reference evidence="4" key="1">
    <citation type="submission" date="2014-11" db="EMBL/GenBank/DDBJ databases">
        <authorList>
            <person name="Geib S."/>
        </authorList>
    </citation>
    <scope>NUCLEOTIDE SEQUENCE</scope>
</reference>
<dbReference type="AlphaFoldDB" id="A0A0A1XDP1"/>
<feature type="chain" id="PRO_5001983476" evidence="2">
    <location>
        <begin position="24"/>
        <end position="369"/>
    </location>
</feature>
<gene>
    <name evidence="4" type="primary">TRF_2</name>
    <name evidence="4" type="ORF">g.4588</name>
</gene>
<accession>A0A0A1XDP1</accession>
<evidence type="ECO:0000256" key="1">
    <source>
        <dbReference type="SAM" id="MobiDB-lite"/>
    </source>
</evidence>
<keyword evidence="2" id="KW-0732">Signal</keyword>
<feature type="region of interest" description="Disordered" evidence="1">
    <location>
        <begin position="28"/>
        <end position="97"/>
    </location>
</feature>
<evidence type="ECO:0000259" key="3">
    <source>
        <dbReference type="SMART" id="SM00094"/>
    </source>
</evidence>
<feature type="compositionally biased region" description="Pro residues" evidence="1">
    <location>
        <begin position="60"/>
        <end position="96"/>
    </location>
</feature>
<name>A0A0A1XDP1_ZEUCU</name>
<dbReference type="Gene3D" id="3.40.190.10">
    <property type="entry name" value="Periplasmic binding protein-like II"/>
    <property type="match status" value="1"/>
</dbReference>
<dbReference type="SMART" id="SM00094">
    <property type="entry name" value="TR_FER"/>
    <property type="match status" value="1"/>
</dbReference>
<protein>
    <submittedName>
        <fullName evidence="4">Transferrin</fullName>
    </submittedName>
</protein>
<proteinExistence type="predicted"/>
<reference evidence="4" key="2">
    <citation type="journal article" date="2015" name="Gigascience">
        <title>Reconstructing a comprehensive transcriptome assembly of a white-pupal translocated strain of the pest fruit fly Bactrocera cucurbitae.</title>
        <authorList>
            <person name="Sim S.B."/>
            <person name="Calla B."/>
            <person name="Hall B."/>
            <person name="DeRego T."/>
            <person name="Geib S.M."/>
        </authorList>
    </citation>
    <scope>NUCLEOTIDE SEQUENCE</scope>
</reference>
<organism evidence="4">
    <name type="scientific">Zeugodacus cucurbitae</name>
    <name type="common">Melon fruit fly</name>
    <name type="synonym">Bactrocera cucurbitae</name>
    <dbReference type="NCBI Taxonomy" id="28588"/>
    <lineage>
        <taxon>Eukaryota</taxon>
        <taxon>Metazoa</taxon>
        <taxon>Ecdysozoa</taxon>
        <taxon>Arthropoda</taxon>
        <taxon>Hexapoda</taxon>
        <taxon>Insecta</taxon>
        <taxon>Pterygota</taxon>
        <taxon>Neoptera</taxon>
        <taxon>Endopterygota</taxon>
        <taxon>Diptera</taxon>
        <taxon>Brachycera</taxon>
        <taxon>Muscomorpha</taxon>
        <taxon>Tephritoidea</taxon>
        <taxon>Tephritidae</taxon>
        <taxon>Zeugodacus</taxon>
        <taxon>Zeugodacus</taxon>
    </lineage>
</organism>
<dbReference type="InterPro" id="IPR001156">
    <property type="entry name" value="Transferrin-like_dom"/>
</dbReference>
<feature type="non-terminal residue" evidence="4">
    <location>
        <position position="1"/>
    </location>
</feature>
<feature type="signal peptide" evidence="2">
    <location>
        <begin position="1"/>
        <end position="23"/>
    </location>
</feature>
<feature type="compositionally biased region" description="Pro residues" evidence="1">
    <location>
        <begin position="33"/>
        <end position="52"/>
    </location>
</feature>
<dbReference type="EMBL" id="GBXI01005222">
    <property type="protein sequence ID" value="JAD09070.1"/>
    <property type="molecule type" value="Transcribed_RNA"/>
</dbReference>
<feature type="domain" description="Transferrin-like" evidence="3">
    <location>
        <begin position="102"/>
        <end position="348"/>
    </location>
</feature>
<evidence type="ECO:0000256" key="2">
    <source>
        <dbReference type="SAM" id="SignalP"/>
    </source>
</evidence>
<evidence type="ECO:0000313" key="4">
    <source>
        <dbReference type="EMBL" id="JAD09070.1"/>
    </source>
</evidence>
<dbReference type="SUPFAM" id="SSF53850">
    <property type="entry name" value="Periplasmic binding protein-like II"/>
    <property type="match status" value="1"/>
</dbReference>